<reference evidence="1" key="1">
    <citation type="submission" date="2022-09" db="EMBL/GenBank/DDBJ databases">
        <title>Novel Mycoplasma species identified in domestic and wild animals.</title>
        <authorList>
            <person name="Volokhov D.V."/>
            <person name="Furtak V.A."/>
            <person name="Zagorodnyaya T.A."/>
        </authorList>
    </citation>
    <scope>NUCLEOTIDE SEQUENCE</scope>
    <source>
        <strain evidence="1">Oakley</strain>
    </source>
</reference>
<evidence type="ECO:0000313" key="2">
    <source>
        <dbReference type="Proteomes" id="UP001177160"/>
    </source>
</evidence>
<evidence type="ECO:0000313" key="1">
    <source>
        <dbReference type="EMBL" id="MCV2232285.1"/>
    </source>
</evidence>
<name>A0ABT2Y6B7_9MOLU</name>
<keyword evidence="2" id="KW-1185">Reference proteome</keyword>
<protein>
    <submittedName>
        <fullName evidence="1">Class I SAM-dependent methyltransferase</fullName>
    </submittedName>
</protein>
<comment type="caution">
    <text evidence="1">The sequence shown here is derived from an EMBL/GenBank/DDBJ whole genome shotgun (WGS) entry which is preliminary data.</text>
</comment>
<keyword evidence="1" id="KW-0489">Methyltransferase</keyword>
<dbReference type="GO" id="GO:0008168">
    <property type="term" value="F:methyltransferase activity"/>
    <property type="evidence" value="ECO:0007669"/>
    <property type="project" value="UniProtKB-KW"/>
</dbReference>
<gene>
    <name evidence="1" type="ORF">N7548_05525</name>
</gene>
<dbReference type="InterPro" id="IPR029063">
    <property type="entry name" value="SAM-dependent_MTases_sf"/>
</dbReference>
<dbReference type="GO" id="GO:0032259">
    <property type="term" value="P:methylation"/>
    <property type="evidence" value="ECO:0007669"/>
    <property type="project" value="UniProtKB-KW"/>
</dbReference>
<sequence>MTKKNRKIQFHKDETSYLVMKDPQHFPSNEAAKARYDTHHNGEDNDEYIAYQKRIFDTFVGIYLKPGKSLDYGCGEGGVMSNFIEGLALYDLYYHPDHKVLQTTYDNIILIEIVEHFESPMTEFKRLIDLLNHGGRLIIQTQFYTDFEGIDQWWYVRDTTHVAFYHLNTFKYLCKQFGLRLIYTDMKSRVVLEKTVL</sequence>
<dbReference type="RefSeq" id="WP_263608470.1">
    <property type="nucleotide sequence ID" value="NZ_JAOVQM010000003.1"/>
</dbReference>
<proteinExistence type="predicted"/>
<organism evidence="1 2">
    <name type="scientific">Paracholeplasma manati</name>
    <dbReference type="NCBI Taxonomy" id="591373"/>
    <lineage>
        <taxon>Bacteria</taxon>
        <taxon>Bacillati</taxon>
        <taxon>Mycoplasmatota</taxon>
        <taxon>Mollicutes</taxon>
        <taxon>Acholeplasmatales</taxon>
        <taxon>Acholeplasmataceae</taxon>
        <taxon>Paracholeplasma</taxon>
    </lineage>
</organism>
<dbReference type="SUPFAM" id="SSF53335">
    <property type="entry name" value="S-adenosyl-L-methionine-dependent methyltransferases"/>
    <property type="match status" value="1"/>
</dbReference>
<dbReference type="Gene3D" id="3.40.50.150">
    <property type="entry name" value="Vaccinia Virus protein VP39"/>
    <property type="match status" value="1"/>
</dbReference>
<keyword evidence="1" id="KW-0808">Transferase</keyword>
<dbReference type="EMBL" id="JAOVQM010000003">
    <property type="protein sequence ID" value="MCV2232285.1"/>
    <property type="molecule type" value="Genomic_DNA"/>
</dbReference>
<dbReference type="Pfam" id="PF13489">
    <property type="entry name" value="Methyltransf_23"/>
    <property type="match status" value="1"/>
</dbReference>
<accession>A0ABT2Y6B7</accession>
<dbReference type="Proteomes" id="UP001177160">
    <property type="component" value="Unassembled WGS sequence"/>
</dbReference>